<name>A0ABR2XRA5_9PEZI</name>
<accession>A0ABR2XRA5</accession>
<protein>
    <submittedName>
        <fullName evidence="1">DUF6590 domain-containing protein</fullName>
    </submittedName>
</protein>
<dbReference type="EMBL" id="JARVKM010000028">
    <property type="protein sequence ID" value="KAK9776341.1"/>
    <property type="molecule type" value="Genomic_DNA"/>
</dbReference>
<sequence>MESPNTFSAPTPSGLLASDVKACAAGKGEDQSNQLGSSLRFEDEDVDTAMKTISSSAVEDSGSSRFRTQGTSNAQCHIKMSNLVASIDNASIAAWPARHFDYPKVIVLMLTWEDSDGTHLETESLRLRAVFGHVYRYEVVWCKLPSKDKESEMLELFMSFELGRNKRKDLVIVYYGGHAPGYSRSGSVWSQSRKAYPGTQVIHDLLATAKDCSVDVLLLYDCYGPHCSPNLATRGVVECLFAGERESISRVPEPGCFTSALTDELLIAAKKGTPITVPTLHQRLIARLYNEDGYQVPATSDTVEKNEYGDPFEAAKSRYAPQPSCRLAQHYPRPISLSPVTMENPEIGKRIKITNEWPKVVVAVRLTPETSNEAELKKWLPRSPSVDFVKILGSFSNVLLVLITVEVWDMLTPSAAISFVRFARGPDDLYLPVQPSPDHDMAANEPFGIVSETWSEEAQASDTSSIADQQMVSYPRCSLNDARLIQSQGDADSDSEAWTYVTKEDHAPSRAQQDILEQRLAQEKLVVPLLRTAYGDIWQATKGTSLRNNPSDREVLQFWFRKISDLVRSTSANL</sequence>
<keyword evidence="2" id="KW-1185">Reference proteome</keyword>
<reference evidence="1 2" key="1">
    <citation type="submission" date="2024-02" db="EMBL/GenBank/DDBJ databases">
        <title>First draft genome assembly of two strains of Seiridium cardinale.</title>
        <authorList>
            <person name="Emiliani G."/>
            <person name="Scali E."/>
        </authorList>
    </citation>
    <scope>NUCLEOTIDE SEQUENCE [LARGE SCALE GENOMIC DNA]</scope>
    <source>
        <strain evidence="1 2">BM-138-000479</strain>
    </source>
</reference>
<gene>
    <name evidence="1" type="ORF">SCAR479_06953</name>
</gene>
<evidence type="ECO:0000313" key="1">
    <source>
        <dbReference type="EMBL" id="KAK9776341.1"/>
    </source>
</evidence>
<evidence type="ECO:0000313" key="2">
    <source>
        <dbReference type="Proteomes" id="UP001465668"/>
    </source>
</evidence>
<comment type="caution">
    <text evidence="1">The sequence shown here is derived from an EMBL/GenBank/DDBJ whole genome shotgun (WGS) entry which is preliminary data.</text>
</comment>
<dbReference type="Proteomes" id="UP001465668">
    <property type="component" value="Unassembled WGS sequence"/>
</dbReference>
<organism evidence="1 2">
    <name type="scientific">Seiridium cardinale</name>
    <dbReference type="NCBI Taxonomy" id="138064"/>
    <lineage>
        <taxon>Eukaryota</taxon>
        <taxon>Fungi</taxon>
        <taxon>Dikarya</taxon>
        <taxon>Ascomycota</taxon>
        <taxon>Pezizomycotina</taxon>
        <taxon>Sordariomycetes</taxon>
        <taxon>Xylariomycetidae</taxon>
        <taxon>Amphisphaeriales</taxon>
        <taxon>Sporocadaceae</taxon>
        <taxon>Seiridium</taxon>
    </lineage>
</organism>
<proteinExistence type="predicted"/>